<evidence type="ECO:0000313" key="2">
    <source>
        <dbReference type="EMBL" id="SFC20703.1"/>
    </source>
</evidence>
<evidence type="ECO:0000313" key="5">
    <source>
        <dbReference type="Proteomes" id="UP000198940"/>
    </source>
</evidence>
<accession>A0A1M6V4M9</accession>
<organism evidence="3 4">
    <name type="scientific">Flagellimonas taeanensis</name>
    <dbReference type="NCBI Taxonomy" id="1005926"/>
    <lineage>
        <taxon>Bacteria</taxon>
        <taxon>Pseudomonadati</taxon>
        <taxon>Bacteroidota</taxon>
        <taxon>Flavobacteriia</taxon>
        <taxon>Flavobacteriales</taxon>
        <taxon>Flavobacteriaceae</taxon>
        <taxon>Flagellimonas</taxon>
    </lineage>
</organism>
<feature type="domain" description="Transcription elongation factor GreA/GreB C-terminal" evidence="1">
    <location>
        <begin position="54"/>
        <end position="127"/>
    </location>
</feature>
<protein>
    <submittedName>
        <fullName evidence="3">Transcription elongation factor, GreA/GreB, C-term</fullName>
    </submittedName>
</protein>
<dbReference type="Gene3D" id="3.10.50.30">
    <property type="entry name" value="Transcription elongation factor, GreA/GreB, C-terminal domain"/>
    <property type="match status" value="1"/>
</dbReference>
<dbReference type="Proteomes" id="UP000198940">
    <property type="component" value="Unassembled WGS sequence"/>
</dbReference>
<sequence>MKRNDLIMEKSDYVAIKKVLNFHRHYQDYAHKETLDELREQLEYTLICDASELPKGVVRLRSKVTVATKSGWWNTFQVMLHDDGDNKEGQISVKSTLGAALIGRSIGDVVLVGMPNSPLSLEIKEVKWAVSEDEELPLLK</sequence>
<dbReference type="GO" id="GO:0003746">
    <property type="term" value="F:translation elongation factor activity"/>
    <property type="evidence" value="ECO:0007669"/>
    <property type="project" value="UniProtKB-KW"/>
</dbReference>
<keyword evidence="3" id="KW-0251">Elongation factor</keyword>
<keyword evidence="5" id="KW-1185">Reference proteome</keyword>
<comment type="caution">
    <text evidence="3">The sequence shown here is derived from an EMBL/GenBank/DDBJ whole genome shotgun (WGS) entry which is preliminary data.</text>
</comment>
<evidence type="ECO:0000313" key="4">
    <source>
        <dbReference type="Proteomes" id="UP000184031"/>
    </source>
</evidence>
<dbReference type="GO" id="GO:0032784">
    <property type="term" value="P:regulation of DNA-templated transcription elongation"/>
    <property type="evidence" value="ECO:0007669"/>
    <property type="project" value="InterPro"/>
</dbReference>
<reference evidence="3 4" key="1">
    <citation type="submission" date="2016-11" db="EMBL/GenBank/DDBJ databases">
        <authorList>
            <person name="Varghese N."/>
            <person name="Submissions S."/>
        </authorList>
    </citation>
    <scope>NUCLEOTIDE SEQUENCE [LARGE SCALE GENOMIC DNA]</scope>
    <source>
        <strain evidence="3 4">CGMCC 1.12174</strain>
        <strain evidence="2 5">DSM 26351</strain>
    </source>
</reference>
<dbReference type="STRING" id="1055723.SAMN05216293_1892"/>
<name>A0A1M6V4M9_9FLAO</name>
<evidence type="ECO:0000259" key="1">
    <source>
        <dbReference type="Pfam" id="PF01272"/>
    </source>
</evidence>
<proteinExistence type="predicted"/>
<dbReference type="InterPro" id="IPR023459">
    <property type="entry name" value="Tscrpt_elong_fac_GreA/B_fam"/>
</dbReference>
<dbReference type="InterPro" id="IPR036953">
    <property type="entry name" value="GreA/GreB_C_sf"/>
</dbReference>
<dbReference type="RefSeq" id="WP_177190069.1">
    <property type="nucleotide sequence ID" value="NZ_FOKU01000007.1"/>
</dbReference>
<dbReference type="SUPFAM" id="SSF54534">
    <property type="entry name" value="FKBP-like"/>
    <property type="match status" value="1"/>
</dbReference>
<evidence type="ECO:0000313" key="3">
    <source>
        <dbReference type="EMBL" id="SHK76321.1"/>
    </source>
</evidence>
<dbReference type="PANTHER" id="PTHR30437">
    <property type="entry name" value="TRANSCRIPTION ELONGATION FACTOR GREA"/>
    <property type="match status" value="1"/>
</dbReference>
<dbReference type="GO" id="GO:0070063">
    <property type="term" value="F:RNA polymerase binding"/>
    <property type="evidence" value="ECO:0007669"/>
    <property type="project" value="InterPro"/>
</dbReference>
<dbReference type="PANTHER" id="PTHR30437:SF4">
    <property type="entry name" value="TRANSCRIPTION ELONGATION FACTOR GREA"/>
    <property type="match status" value="1"/>
</dbReference>
<dbReference type="AlphaFoldDB" id="A0A1M6V4M9"/>
<keyword evidence="3" id="KW-0648">Protein biosynthesis</keyword>
<gene>
    <name evidence="2" type="ORF">SAMN04487891_107114</name>
    <name evidence="3" type="ORF">SAMN05216293_1892</name>
</gene>
<dbReference type="Proteomes" id="UP000184031">
    <property type="component" value="Unassembled WGS sequence"/>
</dbReference>
<dbReference type="GO" id="GO:0006354">
    <property type="term" value="P:DNA-templated transcription elongation"/>
    <property type="evidence" value="ECO:0007669"/>
    <property type="project" value="TreeGrafter"/>
</dbReference>
<dbReference type="EMBL" id="FRAT01000004">
    <property type="protein sequence ID" value="SHK76321.1"/>
    <property type="molecule type" value="Genomic_DNA"/>
</dbReference>
<dbReference type="EMBL" id="FOKU01000007">
    <property type="protein sequence ID" value="SFC20703.1"/>
    <property type="molecule type" value="Genomic_DNA"/>
</dbReference>
<dbReference type="InterPro" id="IPR001437">
    <property type="entry name" value="Tscrpt_elong_fac_GreA/B_C"/>
</dbReference>
<dbReference type="Pfam" id="PF01272">
    <property type="entry name" value="GreA_GreB"/>
    <property type="match status" value="1"/>
</dbReference>
<dbReference type="GO" id="GO:0003677">
    <property type="term" value="F:DNA binding"/>
    <property type="evidence" value="ECO:0007669"/>
    <property type="project" value="InterPro"/>
</dbReference>